<dbReference type="PANTHER" id="PTHR30477">
    <property type="entry name" value="ABC-TRANSPORTER METAL-BINDING PROTEIN"/>
    <property type="match status" value="1"/>
</dbReference>
<evidence type="ECO:0000256" key="5">
    <source>
        <dbReference type="ARBA" id="ARBA00022692"/>
    </source>
</evidence>
<keyword evidence="5 8" id="KW-0812">Transmembrane</keyword>
<feature type="transmembrane region" description="Helical" evidence="8">
    <location>
        <begin position="84"/>
        <end position="104"/>
    </location>
</feature>
<evidence type="ECO:0000256" key="2">
    <source>
        <dbReference type="ARBA" id="ARBA00008034"/>
    </source>
</evidence>
<keyword evidence="3" id="KW-0813">Transport</keyword>
<dbReference type="PANTHER" id="PTHR30477:SF3">
    <property type="entry name" value="METAL TRANSPORT SYSTEM MEMBRANE PROTEIN CT_069-RELATED"/>
    <property type="match status" value="1"/>
</dbReference>
<gene>
    <name evidence="9" type="ORF">GBAR_LOCUS16902</name>
</gene>
<protein>
    <submittedName>
        <fullName evidence="9">Zinc transport system membrane protein TroD</fullName>
    </submittedName>
</protein>
<accession>A0AA35SGQ0</accession>
<evidence type="ECO:0000256" key="4">
    <source>
        <dbReference type="ARBA" id="ARBA00022475"/>
    </source>
</evidence>
<dbReference type="SUPFAM" id="SSF81345">
    <property type="entry name" value="ABC transporter involved in vitamin B12 uptake, BtuC"/>
    <property type="match status" value="2"/>
</dbReference>
<feature type="transmembrane region" description="Helical" evidence="8">
    <location>
        <begin position="238"/>
        <end position="259"/>
    </location>
</feature>
<dbReference type="GO" id="GO:0055085">
    <property type="term" value="P:transmembrane transport"/>
    <property type="evidence" value="ECO:0007669"/>
    <property type="project" value="InterPro"/>
</dbReference>
<feature type="transmembrane region" description="Helical" evidence="8">
    <location>
        <begin position="324"/>
        <end position="347"/>
    </location>
</feature>
<feature type="transmembrane region" description="Helical" evidence="8">
    <location>
        <begin position="214"/>
        <end position="231"/>
    </location>
</feature>
<comment type="similarity">
    <text evidence="2">Belongs to the ABC-3 integral membrane protein family.</text>
</comment>
<feature type="transmembrane region" description="Helical" evidence="8">
    <location>
        <begin position="179"/>
        <end position="202"/>
    </location>
</feature>
<feature type="transmembrane region" description="Helical" evidence="8">
    <location>
        <begin position="54"/>
        <end position="78"/>
    </location>
</feature>
<keyword evidence="10" id="KW-1185">Reference proteome</keyword>
<dbReference type="InterPro" id="IPR001626">
    <property type="entry name" value="ABC_TroCD"/>
</dbReference>
<evidence type="ECO:0000256" key="1">
    <source>
        <dbReference type="ARBA" id="ARBA00004651"/>
    </source>
</evidence>
<dbReference type="Proteomes" id="UP001174909">
    <property type="component" value="Unassembled WGS sequence"/>
</dbReference>
<dbReference type="CDD" id="cd06550">
    <property type="entry name" value="TM_ABC_iron-siderophores_like"/>
    <property type="match status" value="1"/>
</dbReference>
<dbReference type="EMBL" id="CASHTH010002436">
    <property type="protein sequence ID" value="CAI8029790.1"/>
    <property type="molecule type" value="Genomic_DNA"/>
</dbReference>
<keyword evidence="7 8" id="KW-0472">Membrane</keyword>
<feature type="transmembrane region" description="Helical" evidence="8">
    <location>
        <begin position="28"/>
        <end position="47"/>
    </location>
</feature>
<dbReference type="GO" id="GO:0010043">
    <property type="term" value="P:response to zinc ion"/>
    <property type="evidence" value="ECO:0007669"/>
    <property type="project" value="TreeGrafter"/>
</dbReference>
<organism evidence="9 10">
    <name type="scientific">Geodia barretti</name>
    <name type="common">Barrett's horny sponge</name>
    <dbReference type="NCBI Taxonomy" id="519541"/>
    <lineage>
        <taxon>Eukaryota</taxon>
        <taxon>Metazoa</taxon>
        <taxon>Porifera</taxon>
        <taxon>Demospongiae</taxon>
        <taxon>Heteroscleromorpha</taxon>
        <taxon>Tetractinellida</taxon>
        <taxon>Astrophorina</taxon>
        <taxon>Geodiidae</taxon>
        <taxon>Geodia</taxon>
    </lineage>
</organism>
<keyword evidence="4" id="KW-1003">Cell membrane</keyword>
<feature type="transmembrane region" description="Helical" evidence="8">
    <location>
        <begin position="125"/>
        <end position="148"/>
    </location>
</feature>
<evidence type="ECO:0000313" key="10">
    <source>
        <dbReference type="Proteomes" id="UP001174909"/>
    </source>
</evidence>
<comment type="caution">
    <text evidence="9">The sequence shown here is derived from an EMBL/GenBank/DDBJ whole genome shotgun (WGS) entry which is preliminary data.</text>
</comment>
<evidence type="ECO:0000256" key="8">
    <source>
        <dbReference type="SAM" id="Phobius"/>
    </source>
</evidence>
<feature type="transmembrane region" description="Helical" evidence="8">
    <location>
        <begin position="406"/>
        <end position="431"/>
    </location>
</feature>
<name>A0AA35SGQ0_GEOBA</name>
<evidence type="ECO:0000256" key="3">
    <source>
        <dbReference type="ARBA" id="ARBA00022448"/>
    </source>
</evidence>
<dbReference type="GO" id="GO:0043190">
    <property type="term" value="C:ATP-binding cassette (ABC) transporter complex"/>
    <property type="evidence" value="ECO:0007669"/>
    <property type="project" value="InterPro"/>
</dbReference>
<keyword evidence="6 8" id="KW-1133">Transmembrane helix</keyword>
<comment type="subcellular location">
    <subcellularLocation>
        <location evidence="1">Cell membrane</location>
        <topology evidence="1">Multi-pass membrane protein</topology>
    </subcellularLocation>
</comment>
<dbReference type="Gene3D" id="1.10.3470.10">
    <property type="entry name" value="ABC transporter involved in vitamin B12 uptake, BtuC"/>
    <property type="match status" value="2"/>
</dbReference>
<feature type="transmembrane region" description="Helical" evidence="8">
    <location>
        <begin position="292"/>
        <end position="312"/>
    </location>
</feature>
<feature type="transmembrane region" description="Helical" evidence="8">
    <location>
        <begin position="353"/>
        <end position="373"/>
    </location>
</feature>
<evidence type="ECO:0000313" key="9">
    <source>
        <dbReference type="EMBL" id="CAI8029790.1"/>
    </source>
</evidence>
<dbReference type="InterPro" id="IPR037294">
    <property type="entry name" value="ABC_BtuC-like"/>
</dbReference>
<evidence type="ECO:0000256" key="6">
    <source>
        <dbReference type="ARBA" id="ARBA00022989"/>
    </source>
</evidence>
<evidence type="ECO:0000256" key="7">
    <source>
        <dbReference type="ARBA" id="ARBA00023136"/>
    </source>
</evidence>
<dbReference type="AlphaFoldDB" id="A0AA35SGQ0"/>
<feature type="transmembrane region" description="Helical" evidence="8">
    <location>
        <begin position="380"/>
        <end position="400"/>
    </location>
</feature>
<dbReference type="Pfam" id="PF00950">
    <property type="entry name" value="ABC-3"/>
    <property type="match status" value="2"/>
</dbReference>
<sequence length="518" mass="55123">MIVAIGAALLGAVSGSLGTYAVLRRQSLLGDAISHAALPGVAIAFLLTGSKTPLILVLGAALAGWLGTLLILSIVRLTRIKYDSALGIVLSTFFGFGLVLHTLIQRTGNANQAGLDTFLFGQAATVLESDVLTIGILGGVAIIIMFVFWKELKLLVFDEGFAASLGFPIRVLDILLTSLLVIAIVLGLQAVGAVLMSAMLVAPAVAARQWTNKLSLMMFLAACFGALAGRTKLVKEDAAIGLTFPALFSIGVILISKFAGSVHLDMDAVLLGELAYAHLNRLEVFGYNLGPVSLYVMGTILLLNLAFILLFYKELKLATFDASLAAALGFAPTLIHYGLMTLVSVTTVGAFDAVGSILVVALIAGPPATAYLITNRLSVMLTLSAVIGSVNAVSGYWVAYLFDVSIAGSIATMTLLVFGLVFLVVPSRGLIAIARRRTRQKWEFAQTMLVIHLFNHEGLPEAEAESEIAHLHEHLRWDPEFATHVVKYALNNRCVSQEETLLTLTEHGRAVAQQALVQ</sequence>
<proteinExistence type="inferred from homology"/>
<reference evidence="9" key="1">
    <citation type="submission" date="2023-03" db="EMBL/GenBank/DDBJ databases">
        <authorList>
            <person name="Steffen K."/>
            <person name="Cardenas P."/>
        </authorList>
    </citation>
    <scope>NUCLEOTIDE SEQUENCE</scope>
</reference>